<evidence type="ECO:0000313" key="7">
    <source>
        <dbReference type="Proteomes" id="UP001597519"/>
    </source>
</evidence>
<dbReference type="Proteomes" id="UP001597519">
    <property type="component" value="Unassembled WGS sequence"/>
</dbReference>
<organism evidence="6 7">
    <name type="scientific">Corticicoccus populi</name>
    <dbReference type="NCBI Taxonomy" id="1812821"/>
    <lineage>
        <taxon>Bacteria</taxon>
        <taxon>Bacillati</taxon>
        <taxon>Bacillota</taxon>
        <taxon>Bacilli</taxon>
        <taxon>Bacillales</taxon>
        <taxon>Staphylococcaceae</taxon>
        <taxon>Corticicoccus</taxon>
    </lineage>
</organism>
<proteinExistence type="inferred from homology"/>
<keyword evidence="7" id="KW-1185">Reference proteome</keyword>
<gene>
    <name evidence="6" type="ORF">ACFSX4_08965</name>
</gene>
<accession>A0ABW5WZ61</accession>
<protein>
    <submittedName>
        <fullName evidence="6">Glutathione ABC transporter substrate-binding protein</fullName>
    </submittedName>
</protein>
<evidence type="ECO:0000256" key="3">
    <source>
        <dbReference type="ARBA" id="ARBA00022729"/>
    </source>
</evidence>
<dbReference type="Pfam" id="PF00496">
    <property type="entry name" value="SBP_bac_5"/>
    <property type="match status" value="1"/>
</dbReference>
<sequence length="559" mass="61767">MKKFHLRTFMLAFGVLFLAACTDDSNVDSDTEGGADSGEGGTGDVRIAMQEDVVSLDPHGSNDSASAQVRMNIYESLVSIDANMEQVPGLAEEWEAVEEDVWNFKLREGTTFHSGEEFTGEDVKATFERVNDEAVASEVAFLFEMIEEVEVVGDYEVNLHTEYPFAPLPSHLAHNTGGIISKELIDRDYQAALDEAGVDMTADEYYDLRAEGGAEYDEVKDQISEHIGTVIGPEADGTNHAELTSRTPGEETVLTKFEDFQAGERNFEELTFVVIPETGARLAELETGGVDVARNVDASSADRVANGENTELLEQESLRLDYLGFNVEKEPFNDPKVRQAISYAIDRDAIVEGVYEGMGLAATHPIPPDVWGYDDSLEGQVFDLDRAKELLSETDVADGFSTTLWVRDDQMIVDTAIYIQESLAELNINVEIEQYEWGTFLERTAQGDQDMFMLGWTTVTADPDYGLYALFHSNSFGETGNRSFYANEELDALLDQGRTESDEDARAEAYSRAQEILIEEAPAAYTVHSNFAIGVNTSEVQGVELDAIGDVRLENVTFE</sequence>
<dbReference type="PANTHER" id="PTHR30290">
    <property type="entry name" value="PERIPLASMIC BINDING COMPONENT OF ABC TRANSPORTER"/>
    <property type="match status" value="1"/>
</dbReference>
<feature type="chain" id="PRO_5047423668" evidence="4">
    <location>
        <begin position="21"/>
        <end position="559"/>
    </location>
</feature>
<evidence type="ECO:0000256" key="1">
    <source>
        <dbReference type="ARBA" id="ARBA00005695"/>
    </source>
</evidence>
<dbReference type="Gene3D" id="3.10.105.10">
    <property type="entry name" value="Dipeptide-binding Protein, Domain 3"/>
    <property type="match status" value="1"/>
</dbReference>
<reference evidence="7" key="1">
    <citation type="journal article" date="2019" name="Int. J. Syst. Evol. Microbiol.">
        <title>The Global Catalogue of Microorganisms (GCM) 10K type strain sequencing project: providing services to taxonomists for standard genome sequencing and annotation.</title>
        <authorList>
            <consortium name="The Broad Institute Genomics Platform"/>
            <consortium name="The Broad Institute Genome Sequencing Center for Infectious Disease"/>
            <person name="Wu L."/>
            <person name="Ma J."/>
        </authorList>
    </citation>
    <scope>NUCLEOTIDE SEQUENCE [LARGE SCALE GENOMIC DNA]</scope>
    <source>
        <strain evidence="7">KCTC 33575</strain>
    </source>
</reference>
<evidence type="ECO:0000256" key="4">
    <source>
        <dbReference type="SAM" id="SignalP"/>
    </source>
</evidence>
<dbReference type="PROSITE" id="PS51257">
    <property type="entry name" value="PROKAR_LIPOPROTEIN"/>
    <property type="match status" value="1"/>
</dbReference>
<name>A0ABW5WZ61_9STAP</name>
<evidence type="ECO:0000313" key="6">
    <source>
        <dbReference type="EMBL" id="MFD2830591.1"/>
    </source>
</evidence>
<dbReference type="Gene3D" id="3.40.190.10">
    <property type="entry name" value="Periplasmic binding protein-like II"/>
    <property type="match status" value="1"/>
</dbReference>
<dbReference type="SUPFAM" id="SSF53850">
    <property type="entry name" value="Periplasmic binding protein-like II"/>
    <property type="match status" value="1"/>
</dbReference>
<dbReference type="PANTHER" id="PTHR30290:SF9">
    <property type="entry name" value="OLIGOPEPTIDE-BINDING PROTEIN APPA"/>
    <property type="match status" value="1"/>
</dbReference>
<dbReference type="RefSeq" id="WP_377773770.1">
    <property type="nucleotide sequence ID" value="NZ_JBHUOQ010000003.1"/>
</dbReference>
<dbReference type="PIRSF" id="PIRSF002741">
    <property type="entry name" value="MppA"/>
    <property type="match status" value="1"/>
</dbReference>
<evidence type="ECO:0000256" key="2">
    <source>
        <dbReference type="ARBA" id="ARBA00022448"/>
    </source>
</evidence>
<dbReference type="EMBL" id="JBHUOQ010000003">
    <property type="protein sequence ID" value="MFD2830591.1"/>
    <property type="molecule type" value="Genomic_DNA"/>
</dbReference>
<feature type="domain" description="Solute-binding protein family 5" evidence="5">
    <location>
        <begin position="86"/>
        <end position="476"/>
    </location>
</feature>
<dbReference type="InterPro" id="IPR000914">
    <property type="entry name" value="SBP_5_dom"/>
</dbReference>
<feature type="signal peptide" evidence="4">
    <location>
        <begin position="1"/>
        <end position="20"/>
    </location>
</feature>
<dbReference type="CDD" id="cd08499">
    <property type="entry name" value="PBP2_Ylib_like"/>
    <property type="match status" value="1"/>
</dbReference>
<keyword evidence="3 4" id="KW-0732">Signal</keyword>
<dbReference type="InterPro" id="IPR039424">
    <property type="entry name" value="SBP_5"/>
</dbReference>
<comment type="caution">
    <text evidence="6">The sequence shown here is derived from an EMBL/GenBank/DDBJ whole genome shotgun (WGS) entry which is preliminary data.</text>
</comment>
<dbReference type="InterPro" id="IPR030678">
    <property type="entry name" value="Peptide/Ni-bd"/>
</dbReference>
<keyword evidence="2" id="KW-0813">Transport</keyword>
<evidence type="ECO:0000259" key="5">
    <source>
        <dbReference type="Pfam" id="PF00496"/>
    </source>
</evidence>
<comment type="similarity">
    <text evidence="1">Belongs to the bacterial solute-binding protein 5 family.</text>
</comment>